<dbReference type="InterPro" id="IPR020846">
    <property type="entry name" value="MFS_dom"/>
</dbReference>
<protein>
    <recommendedName>
        <fullName evidence="12">Putative inorganic phosphate cotransporter</fullName>
    </recommendedName>
</protein>
<reference evidence="15 16" key="1">
    <citation type="submission" date="2020-11" db="EMBL/GenBank/DDBJ databases">
        <authorList>
            <person name="Wallbank WR R."/>
            <person name="Pardo Diaz C."/>
            <person name="Kozak K."/>
            <person name="Martin S."/>
            <person name="Jiggins C."/>
            <person name="Moest M."/>
            <person name="Warren A I."/>
            <person name="Generalovic N T."/>
            <person name="Byers J.R.P. K."/>
            <person name="Montejo-Kovacevich G."/>
            <person name="Yen C E."/>
        </authorList>
    </citation>
    <scope>NUCLEOTIDE SEQUENCE [LARGE SCALE GENOMIC DNA]</scope>
</reference>
<dbReference type="PANTHER" id="PTHR11662:SF280">
    <property type="entry name" value="FI21844P1-RELATED"/>
    <property type="match status" value="1"/>
</dbReference>
<keyword evidence="7" id="KW-0915">Sodium</keyword>
<keyword evidence="5" id="KW-0769">Symport</keyword>
<comment type="similarity">
    <text evidence="2">Belongs to the major facilitator superfamily. Sodium/anion cotransporter family.</text>
</comment>
<keyword evidence="8" id="KW-0406">Ion transport</keyword>
<accession>A0A7R8U9J0</accession>
<dbReference type="PANTHER" id="PTHR11662">
    <property type="entry name" value="SOLUTE CARRIER FAMILY 17"/>
    <property type="match status" value="1"/>
</dbReference>
<sequence length="467" mass="51854">MLTPIKTDPVLRFGVRHRQCLLLFCCQFMMYSVLINMSLAIVPMTDRSKANPDFEEFEWDEQTRATILSSFFWGYIVSQIPCGSLITYFGSKYLLLTGCASNAILTLITPWCTHWGGSTALLTIRILQGVFQGALYPSCHSLIANWAPLSERSRLSVLVYPGAQIGTVVTLSTGGLIASSSLGWPGIFYIWGTGGLVWCIVWLFYGANGPSEHKTISVEERDYILQSRDAHTEKLPTPWKNIFRSPAFYALTITHACCSYSFWTITTVTPTYMKGVFGLDIQKNALLSAIPPIAMFVLSHIFGMLVRLCMDRLKLPLRFIRILFNTVGSEIPAAALIGLGFVTGNHPALAIFLLTVAYGVSSAIYFGYYVNHMDLCPTHAGILMAVTNSVATGSGIFSTLAVGWFVKDETNPQHWQIIFSIGAGLFTLGTFVFAFFGRFENQNWVTTIKASSTQKRIQDSDNFNNEK</sequence>
<evidence type="ECO:0000256" key="4">
    <source>
        <dbReference type="ARBA" id="ARBA00022692"/>
    </source>
</evidence>
<organism evidence="15 16">
    <name type="scientific">Hermetia illucens</name>
    <name type="common">Black soldier fly</name>
    <dbReference type="NCBI Taxonomy" id="343691"/>
    <lineage>
        <taxon>Eukaryota</taxon>
        <taxon>Metazoa</taxon>
        <taxon>Ecdysozoa</taxon>
        <taxon>Arthropoda</taxon>
        <taxon>Hexapoda</taxon>
        <taxon>Insecta</taxon>
        <taxon>Pterygota</taxon>
        <taxon>Neoptera</taxon>
        <taxon>Endopterygota</taxon>
        <taxon>Diptera</taxon>
        <taxon>Brachycera</taxon>
        <taxon>Stratiomyomorpha</taxon>
        <taxon>Stratiomyidae</taxon>
        <taxon>Hermetiinae</taxon>
        <taxon>Hermetia</taxon>
    </lineage>
</organism>
<evidence type="ECO:0000256" key="10">
    <source>
        <dbReference type="ARBA" id="ARBA00023201"/>
    </source>
</evidence>
<feature type="transmembrane region" description="Helical" evidence="13">
    <location>
        <begin position="285"/>
        <end position="310"/>
    </location>
</feature>
<dbReference type="EMBL" id="LR899009">
    <property type="protein sequence ID" value="CAD7076655.1"/>
    <property type="molecule type" value="Genomic_DNA"/>
</dbReference>
<dbReference type="PROSITE" id="PS50850">
    <property type="entry name" value="MFS"/>
    <property type="match status" value="1"/>
</dbReference>
<feature type="transmembrane region" description="Helical" evidence="13">
    <location>
        <begin position="157"/>
        <end position="178"/>
    </location>
</feature>
<feature type="domain" description="Major facilitator superfamily (MFS) profile" evidence="14">
    <location>
        <begin position="1"/>
        <end position="441"/>
    </location>
</feature>
<evidence type="ECO:0000256" key="11">
    <source>
        <dbReference type="ARBA" id="ARBA00054632"/>
    </source>
</evidence>
<evidence type="ECO:0000256" key="7">
    <source>
        <dbReference type="ARBA" id="ARBA00023053"/>
    </source>
</evidence>
<dbReference type="Proteomes" id="UP000594454">
    <property type="component" value="Chromosome 1"/>
</dbReference>
<evidence type="ECO:0000256" key="5">
    <source>
        <dbReference type="ARBA" id="ARBA00022847"/>
    </source>
</evidence>
<keyword evidence="16" id="KW-1185">Reference proteome</keyword>
<evidence type="ECO:0000256" key="13">
    <source>
        <dbReference type="SAM" id="Phobius"/>
    </source>
</evidence>
<evidence type="ECO:0000256" key="9">
    <source>
        <dbReference type="ARBA" id="ARBA00023136"/>
    </source>
</evidence>
<feature type="transmembrane region" description="Helical" evidence="13">
    <location>
        <begin position="417"/>
        <end position="436"/>
    </location>
</feature>
<feature type="transmembrane region" description="Helical" evidence="13">
    <location>
        <begin position="322"/>
        <end position="342"/>
    </location>
</feature>
<feature type="transmembrane region" description="Helical" evidence="13">
    <location>
        <begin position="184"/>
        <end position="205"/>
    </location>
</feature>
<comment type="subcellular location">
    <subcellularLocation>
        <location evidence="1">Membrane</location>
        <topology evidence="1">Multi-pass membrane protein</topology>
    </subcellularLocation>
</comment>
<feature type="transmembrane region" description="Helical" evidence="13">
    <location>
        <begin position="382"/>
        <end position="405"/>
    </location>
</feature>
<dbReference type="GO" id="GO:0015293">
    <property type="term" value="F:symporter activity"/>
    <property type="evidence" value="ECO:0007669"/>
    <property type="project" value="UniProtKB-KW"/>
</dbReference>
<dbReference type="GO" id="GO:0006820">
    <property type="term" value="P:monoatomic anion transport"/>
    <property type="evidence" value="ECO:0007669"/>
    <property type="project" value="TreeGrafter"/>
</dbReference>
<evidence type="ECO:0000313" key="15">
    <source>
        <dbReference type="EMBL" id="CAD7076655.1"/>
    </source>
</evidence>
<gene>
    <name evidence="15" type="ORF">HERILL_LOCUS55</name>
</gene>
<dbReference type="GO" id="GO:0016020">
    <property type="term" value="C:membrane"/>
    <property type="evidence" value="ECO:0007669"/>
    <property type="project" value="UniProtKB-SubCell"/>
</dbReference>
<dbReference type="SUPFAM" id="SSF103473">
    <property type="entry name" value="MFS general substrate transporter"/>
    <property type="match status" value="1"/>
</dbReference>
<comment type="function">
    <text evidence="11">May be an inorganic phosphate cotransporter.</text>
</comment>
<evidence type="ECO:0000256" key="2">
    <source>
        <dbReference type="ARBA" id="ARBA00008586"/>
    </source>
</evidence>
<keyword evidence="10" id="KW-0739">Sodium transport</keyword>
<dbReference type="AlphaFoldDB" id="A0A7R8U9J0"/>
<feature type="transmembrane region" description="Helical" evidence="13">
    <location>
        <begin position="348"/>
        <end position="370"/>
    </location>
</feature>
<dbReference type="InterPro" id="IPR011701">
    <property type="entry name" value="MFS"/>
</dbReference>
<dbReference type="FunFam" id="1.20.1250.20:FF:000003">
    <property type="entry name" value="Solute carrier family 17 member 3"/>
    <property type="match status" value="1"/>
</dbReference>
<evidence type="ECO:0000256" key="8">
    <source>
        <dbReference type="ARBA" id="ARBA00023065"/>
    </source>
</evidence>
<evidence type="ECO:0000313" key="16">
    <source>
        <dbReference type="Proteomes" id="UP000594454"/>
    </source>
</evidence>
<feature type="transmembrane region" description="Helical" evidence="13">
    <location>
        <begin position="247"/>
        <end position="265"/>
    </location>
</feature>
<evidence type="ECO:0000256" key="3">
    <source>
        <dbReference type="ARBA" id="ARBA00022448"/>
    </source>
</evidence>
<keyword evidence="3" id="KW-0813">Transport</keyword>
<evidence type="ECO:0000256" key="12">
    <source>
        <dbReference type="ARBA" id="ARBA00068450"/>
    </source>
</evidence>
<keyword evidence="9 13" id="KW-0472">Membrane</keyword>
<name>A0A7R8U9J0_HERIL</name>
<evidence type="ECO:0000256" key="1">
    <source>
        <dbReference type="ARBA" id="ARBA00004141"/>
    </source>
</evidence>
<dbReference type="Pfam" id="PF07690">
    <property type="entry name" value="MFS_1"/>
    <property type="match status" value="1"/>
</dbReference>
<dbReference type="GO" id="GO:0006814">
    <property type="term" value="P:sodium ion transport"/>
    <property type="evidence" value="ECO:0007669"/>
    <property type="project" value="UniProtKB-KW"/>
</dbReference>
<keyword evidence="4 13" id="KW-0812">Transmembrane</keyword>
<dbReference type="FunFam" id="1.20.1250.20:FF:000144">
    <property type="entry name" value="Picot, isoform B"/>
    <property type="match status" value="1"/>
</dbReference>
<feature type="transmembrane region" description="Helical" evidence="13">
    <location>
        <begin position="21"/>
        <end position="45"/>
    </location>
</feature>
<dbReference type="InterPro" id="IPR036259">
    <property type="entry name" value="MFS_trans_sf"/>
</dbReference>
<dbReference type="InParanoid" id="A0A7R8U9J0"/>
<dbReference type="OrthoDB" id="2985014at2759"/>
<keyword evidence="6 13" id="KW-1133">Transmembrane helix</keyword>
<evidence type="ECO:0000259" key="14">
    <source>
        <dbReference type="PROSITE" id="PS50850"/>
    </source>
</evidence>
<evidence type="ECO:0000256" key="6">
    <source>
        <dbReference type="ARBA" id="ARBA00022989"/>
    </source>
</evidence>
<dbReference type="Gene3D" id="1.20.1250.20">
    <property type="entry name" value="MFS general substrate transporter like domains"/>
    <property type="match status" value="2"/>
</dbReference>
<feature type="transmembrane region" description="Helical" evidence="13">
    <location>
        <begin position="65"/>
        <end position="86"/>
    </location>
</feature>
<dbReference type="InterPro" id="IPR050382">
    <property type="entry name" value="MFS_Na/Anion_cotransporter"/>
</dbReference>
<proteinExistence type="inferred from homology"/>